<gene>
    <name evidence="2" type="ORF">DPMN_045391</name>
</gene>
<reference evidence="2" key="2">
    <citation type="submission" date="2020-11" db="EMBL/GenBank/DDBJ databases">
        <authorList>
            <person name="McCartney M.A."/>
            <person name="Auch B."/>
            <person name="Kono T."/>
            <person name="Mallez S."/>
            <person name="Becker A."/>
            <person name="Gohl D.M."/>
            <person name="Silverstein K.A.T."/>
            <person name="Koren S."/>
            <person name="Bechman K.B."/>
            <person name="Herman A."/>
            <person name="Abrahante J.E."/>
            <person name="Garbe J."/>
        </authorList>
    </citation>
    <scope>NUCLEOTIDE SEQUENCE</scope>
    <source>
        <strain evidence="2">Duluth1</strain>
        <tissue evidence="2">Whole animal</tissue>
    </source>
</reference>
<dbReference type="AlphaFoldDB" id="A0A9D4D4A5"/>
<dbReference type="Proteomes" id="UP000828390">
    <property type="component" value="Unassembled WGS sequence"/>
</dbReference>
<dbReference type="EMBL" id="JAIWYP010000011">
    <property type="protein sequence ID" value="KAH3738748.1"/>
    <property type="molecule type" value="Genomic_DNA"/>
</dbReference>
<evidence type="ECO:0000256" key="1">
    <source>
        <dbReference type="SAM" id="MobiDB-lite"/>
    </source>
</evidence>
<reference evidence="2" key="1">
    <citation type="journal article" date="2019" name="bioRxiv">
        <title>The Genome of the Zebra Mussel, Dreissena polymorpha: A Resource for Invasive Species Research.</title>
        <authorList>
            <person name="McCartney M.A."/>
            <person name="Auch B."/>
            <person name="Kono T."/>
            <person name="Mallez S."/>
            <person name="Zhang Y."/>
            <person name="Obille A."/>
            <person name="Becker A."/>
            <person name="Abrahante J.E."/>
            <person name="Garbe J."/>
            <person name="Badalamenti J.P."/>
            <person name="Herman A."/>
            <person name="Mangelson H."/>
            <person name="Liachko I."/>
            <person name="Sullivan S."/>
            <person name="Sone E.D."/>
            <person name="Koren S."/>
            <person name="Silverstein K.A.T."/>
            <person name="Beckman K.B."/>
            <person name="Gohl D.M."/>
        </authorList>
    </citation>
    <scope>NUCLEOTIDE SEQUENCE</scope>
    <source>
        <strain evidence="2">Duluth1</strain>
        <tissue evidence="2">Whole animal</tissue>
    </source>
</reference>
<protein>
    <submittedName>
        <fullName evidence="2">Uncharacterized protein</fullName>
    </submittedName>
</protein>
<proteinExistence type="predicted"/>
<name>A0A9D4D4A5_DREPO</name>
<evidence type="ECO:0000313" key="2">
    <source>
        <dbReference type="EMBL" id="KAH3738748.1"/>
    </source>
</evidence>
<evidence type="ECO:0000313" key="3">
    <source>
        <dbReference type="Proteomes" id="UP000828390"/>
    </source>
</evidence>
<organism evidence="2 3">
    <name type="scientific">Dreissena polymorpha</name>
    <name type="common">Zebra mussel</name>
    <name type="synonym">Mytilus polymorpha</name>
    <dbReference type="NCBI Taxonomy" id="45954"/>
    <lineage>
        <taxon>Eukaryota</taxon>
        <taxon>Metazoa</taxon>
        <taxon>Spiralia</taxon>
        <taxon>Lophotrochozoa</taxon>
        <taxon>Mollusca</taxon>
        <taxon>Bivalvia</taxon>
        <taxon>Autobranchia</taxon>
        <taxon>Heteroconchia</taxon>
        <taxon>Euheterodonta</taxon>
        <taxon>Imparidentia</taxon>
        <taxon>Neoheterodontei</taxon>
        <taxon>Myida</taxon>
        <taxon>Dreissenoidea</taxon>
        <taxon>Dreissenidae</taxon>
        <taxon>Dreissena</taxon>
    </lineage>
</organism>
<accession>A0A9D4D4A5</accession>
<feature type="region of interest" description="Disordered" evidence="1">
    <location>
        <begin position="1"/>
        <end position="23"/>
    </location>
</feature>
<keyword evidence="3" id="KW-1185">Reference proteome</keyword>
<comment type="caution">
    <text evidence="2">The sequence shown here is derived from an EMBL/GenBank/DDBJ whole genome shotgun (WGS) entry which is preliminary data.</text>
</comment>
<sequence>MSGKPGRPIPLDSGPESTLDSDMKSDGVCCVCQKNCPPEMKEDVSVAFLKWGECSVCAHLVHLG</sequence>